<proteinExistence type="predicted"/>
<protein>
    <submittedName>
        <fullName evidence="3">Oxidoreductase</fullName>
    </submittedName>
</protein>
<name>A0ABQ1VT53_9BACL</name>
<feature type="domain" description="Gfo/Idh/MocA-like oxidoreductase N-terminal" evidence="1">
    <location>
        <begin position="1"/>
        <end position="121"/>
    </location>
</feature>
<dbReference type="PANTHER" id="PTHR43708:SF1">
    <property type="entry name" value="GALACTOSE_LACTOSE METABOLISM REGULATORY PROTEIN GAL80"/>
    <property type="match status" value="1"/>
</dbReference>
<dbReference type="EMBL" id="BMIW01000008">
    <property type="protein sequence ID" value="GGF94504.1"/>
    <property type="molecule type" value="Genomic_DNA"/>
</dbReference>
<reference evidence="4" key="1">
    <citation type="journal article" date="2019" name="Int. J. Syst. Evol. Microbiol.">
        <title>The Global Catalogue of Microorganisms (GCM) 10K type strain sequencing project: providing services to taxonomists for standard genome sequencing and annotation.</title>
        <authorList>
            <consortium name="The Broad Institute Genomics Platform"/>
            <consortium name="The Broad Institute Genome Sequencing Center for Infectious Disease"/>
            <person name="Wu L."/>
            <person name="Ma J."/>
        </authorList>
    </citation>
    <scope>NUCLEOTIDE SEQUENCE [LARGE SCALE GENOMIC DNA]</scope>
    <source>
        <strain evidence="4">CGMCC 1.15420</strain>
    </source>
</reference>
<evidence type="ECO:0000259" key="2">
    <source>
        <dbReference type="Pfam" id="PF22725"/>
    </source>
</evidence>
<gene>
    <name evidence="3" type="ORF">GCM10010913_15030</name>
</gene>
<dbReference type="Proteomes" id="UP000608420">
    <property type="component" value="Unassembled WGS sequence"/>
</dbReference>
<accession>A0ABQ1VT53</accession>
<dbReference type="InterPro" id="IPR000683">
    <property type="entry name" value="Gfo/Idh/MocA-like_OxRdtase_N"/>
</dbReference>
<evidence type="ECO:0000313" key="4">
    <source>
        <dbReference type="Proteomes" id="UP000608420"/>
    </source>
</evidence>
<dbReference type="Pfam" id="PF22725">
    <property type="entry name" value="GFO_IDH_MocA_C3"/>
    <property type="match status" value="1"/>
</dbReference>
<dbReference type="RefSeq" id="WP_120462108.1">
    <property type="nucleotide sequence ID" value="NZ_BMIW01000008.1"/>
</dbReference>
<dbReference type="Gene3D" id="3.40.50.720">
    <property type="entry name" value="NAD(P)-binding Rossmann-like Domain"/>
    <property type="match status" value="1"/>
</dbReference>
<feature type="domain" description="GFO/IDH/MocA-like oxidoreductase" evidence="2">
    <location>
        <begin position="130"/>
        <end position="259"/>
    </location>
</feature>
<dbReference type="Gene3D" id="3.30.360.10">
    <property type="entry name" value="Dihydrodipicolinate Reductase, domain 2"/>
    <property type="match status" value="1"/>
</dbReference>
<dbReference type="Pfam" id="PF01408">
    <property type="entry name" value="GFO_IDH_MocA"/>
    <property type="match status" value="1"/>
</dbReference>
<keyword evidence="4" id="KW-1185">Reference proteome</keyword>
<evidence type="ECO:0000313" key="3">
    <source>
        <dbReference type="EMBL" id="GGF94504.1"/>
    </source>
</evidence>
<dbReference type="InterPro" id="IPR051317">
    <property type="entry name" value="Gfo/Idh/MocA_oxidoreduct"/>
</dbReference>
<dbReference type="SUPFAM" id="SSF55347">
    <property type="entry name" value="Glyceraldehyde-3-phosphate dehydrogenase-like, C-terminal domain"/>
    <property type="match status" value="1"/>
</dbReference>
<sequence length="348" mass="39548">MRVGIIGGGFGLKVQTPIIQAHPDLEVVAVSTMTRHVIPEEMSSWECTPIHYTAWKDMLEYEDLELLFVSTLPVYHFEMVKYAICKGIHVVCEKPFTMNSNESAELLRLTEQYNAKVVVDFEWRFHPLRQKVQKLVRNREIGRLLHFEYHISSAQYQRLRSTAIGWMGKRQCFGGMLGALGTHMIDCLLWIGGRGEIEKLNGLIHTHVPEGASEVRDAEDAFLIHGRMRDSFTFSIQLLSGIHHSFGSQLRLFGSAGTIQLTDDRVLCLGKENGLLEELHLPKSDPIPALLSMEARAYYPALYPFVEKVYQYVAEDRLDPDLPTVKDGHENQKLIDRILNPSGEGKCL</sequence>
<comment type="caution">
    <text evidence="3">The sequence shown here is derived from an EMBL/GenBank/DDBJ whole genome shotgun (WGS) entry which is preliminary data.</text>
</comment>
<dbReference type="PANTHER" id="PTHR43708">
    <property type="entry name" value="CONSERVED EXPRESSED OXIDOREDUCTASE (EUROFUNG)"/>
    <property type="match status" value="1"/>
</dbReference>
<dbReference type="SUPFAM" id="SSF51735">
    <property type="entry name" value="NAD(P)-binding Rossmann-fold domains"/>
    <property type="match status" value="1"/>
</dbReference>
<dbReference type="InterPro" id="IPR036291">
    <property type="entry name" value="NAD(P)-bd_dom_sf"/>
</dbReference>
<organism evidence="3 4">
    <name type="scientific">Paenibacillus aceti</name>
    <dbReference type="NCBI Taxonomy" id="1820010"/>
    <lineage>
        <taxon>Bacteria</taxon>
        <taxon>Bacillati</taxon>
        <taxon>Bacillota</taxon>
        <taxon>Bacilli</taxon>
        <taxon>Bacillales</taxon>
        <taxon>Paenibacillaceae</taxon>
        <taxon>Paenibacillus</taxon>
    </lineage>
</organism>
<dbReference type="InterPro" id="IPR055170">
    <property type="entry name" value="GFO_IDH_MocA-like_dom"/>
</dbReference>
<evidence type="ECO:0000259" key="1">
    <source>
        <dbReference type="Pfam" id="PF01408"/>
    </source>
</evidence>